<protein>
    <submittedName>
        <fullName evidence="1">Uncharacterized protein</fullName>
    </submittedName>
</protein>
<sequence>MYHRHQNGIGEQAIPNNSSFDMYNTTTTYDDDTHTTSLSSYGDPELSRRSKKSPYFSSDQDSGNESWEQWPNSQPLPSLPQARNNDHAYGYGQPGPTPSVAVQGSHTMVLPSNSQPAYLPGRGGLNLGHDAYAHRQDVEMMHKVDNSFNQRHAGQSNAFTFAHPGTINQPAVPVKGQTRKIPKKAPVQIGIDSNGHAAMMGTEEDDAAENTEPGVESQPPPKRVAKNATGRRRNFATPNTTPQTMTLTYTPDADLDSPEACRAYLAYPDSRTLKVVDIEEDDWQDVKQNRAQEFVGMFFEALTHEFHPNPPSGVTLSPEQHEDYTKQQHHATGKLYDQLKTPAQLKAAKAQCYVLFETAIKVSEKGVDSDTHKRFEHAINQGRMPDKRDRVDIKSISSGRMGKIARVIKANKLIAADVVDGKNFYRICVNPEYYLVEKITMRKSNQTRGVRNKEVKEVVEAGKANMAAAGAENVGSTKKTHQSTTATGSAKKASQPVARGKKRNGAEAELDSVDGYVEAEMSSDESDGESGDSDFMNEAEWQPTKRARTDRMR</sequence>
<organism evidence="1 2">
    <name type="scientific">Vermiconidia calcicola</name>
    <dbReference type="NCBI Taxonomy" id="1690605"/>
    <lineage>
        <taxon>Eukaryota</taxon>
        <taxon>Fungi</taxon>
        <taxon>Dikarya</taxon>
        <taxon>Ascomycota</taxon>
        <taxon>Pezizomycotina</taxon>
        <taxon>Dothideomycetes</taxon>
        <taxon>Dothideomycetidae</taxon>
        <taxon>Mycosphaerellales</taxon>
        <taxon>Extremaceae</taxon>
        <taxon>Vermiconidia</taxon>
    </lineage>
</organism>
<name>A0ACC3NQP1_9PEZI</name>
<evidence type="ECO:0000313" key="2">
    <source>
        <dbReference type="Proteomes" id="UP001281147"/>
    </source>
</evidence>
<keyword evidence="2" id="KW-1185">Reference proteome</keyword>
<proteinExistence type="predicted"/>
<reference evidence="1" key="1">
    <citation type="submission" date="2023-07" db="EMBL/GenBank/DDBJ databases">
        <title>Black Yeasts Isolated from many extreme environments.</title>
        <authorList>
            <person name="Coleine C."/>
            <person name="Stajich J.E."/>
            <person name="Selbmann L."/>
        </authorList>
    </citation>
    <scope>NUCLEOTIDE SEQUENCE</scope>
    <source>
        <strain evidence="1">CCFEE 5714</strain>
    </source>
</reference>
<gene>
    <name evidence="1" type="ORF">LTR37_003409</name>
</gene>
<evidence type="ECO:0000313" key="1">
    <source>
        <dbReference type="EMBL" id="KAK3721119.1"/>
    </source>
</evidence>
<dbReference type="EMBL" id="JAUTXU010000019">
    <property type="protein sequence ID" value="KAK3721119.1"/>
    <property type="molecule type" value="Genomic_DNA"/>
</dbReference>
<comment type="caution">
    <text evidence="1">The sequence shown here is derived from an EMBL/GenBank/DDBJ whole genome shotgun (WGS) entry which is preliminary data.</text>
</comment>
<dbReference type="Proteomes" id="UP001281147">
    <property type="component" value="Unassembled WGS sequence"/>
</dbReference>
<accession>A0ACC3NQP1</accession>